<dbReference type="Proteomes" id="UP001596509">
    <property type="component" value="Unassembled WGS sequence"/>
</dbReference>
<feature type="compositionally biased region" description="Polar residues" evidence="1">
    <location>
        <begin position="1"/>
        <end position="11"/>
    </location>
</feature>
<gene>
    <name evidence="2" type="ORF">ACFQW9_14215</name>
</gene>
<protein>
    <submittedName>
        <fullName evidence="2">Uncharacterized protein</fullName>
    </submittedName>
</protein>
<proteinExistence type="predicted"/>
<evidence type="ECO:0000313" key="3">
    <source>
        <dbReference type="Proteomes" id="UP001596509"/>
    </source>
</evidence>
<feature type="region of interest" description="Disordered" evidence="1">
    <location>
        <begin position="1"/>
        <end position="31"/>
    </location>
</feature>
<organism evidence="2 3">
    <name type="scientific">Streptomyces caviscabies</name>
    <dbReference type="NCBI Taxonomy" id="90079"/>
    <lineage>
        <taxon>Bacteria</taxon>
        <taxon>Bacillati</taxon>
        <taxon>Actinomycetota</taxon>
        <taxon>Actinomycetes</taxon>
        <taxon>Kitasatosporales</taxon>
        <taxon>Streptomycetaceae</taxon>
        <taxon>Streptomyces</taxon>
    </lineage>
</organism>
<sequence>MTTETVTTQPSAPVRHAPVPPGQEKREAPATWWQTEETREQVLERTLALPFTADSDTNQRSRRRGLIKLLDWLEDQPGRTWQERWLASGAEGAGREWTRFPMQWLAEQRRARKYDRADLCCGMIPLLGGQVIRPAYRWLLRQRPSQLLVHIRSVTDADGFTALKDQYASTGHAGANDCNNALNRVTWIVTCKGSAVHDVTIGDCVELQHAIGEHQTNGYHGKHLFYALLAGLGVFGPDAPARLKAVMLPGQLTPAALVDRHGITCTAIRDLLVDYLTERAVDVDYTTLEDMARALAGLFWRDLEKHHPGIDSLRLDADTVTAWRERVRMVRDRHGIALPSAGQRAHRVHVGQGVLPGPRPLGRR</sequence>
<keyword evidence="3" id="KW-1185">Reference proteome</keyword>
<comment type="caution">
    <text evidence="2">The sequence shown here is derived from an EMBL/GenBank/DDBJ whole genome shotgun (WGS) entry which is preliminary data.</text>
</comment>
<dbReference type="EMBL" id="JBHTCK010000003">
    <property type="protein sequence ID" value="MFC7351797.1"/>
    <property type="molecule type" value="Genomic_DNA"/>
</dbReference>
<dbReference type="RefSeq" id="WP_319268344.1">
    <property type="nucleotide sequence ID" value="NZ_JBHTCK010000003.1"/>
</dbReference>
<evidence type="ECO:0000256" key="1">
    <source>
        <dbReference type="SAM" id="MobiDB-lite"/>
    </source>
</evidence>
<name>A0ABW2ME71_9ACTN</name>
<reference evidence="3" key="1">
    <citation type="journal article" date="2019" name="Int. J. Syst. Evol. Microbiol.">
        <title>The Global Catalogue of Microorganisms (GCM) 10K type strain sequencing project: providing services to taxonomists for standard genome sequencing and annotation.</title>
        <authorList>
            <consortium name="The Broad Institute Genomics Platform"/>
            <consortium name="The Broad Institute Genome Sequencing Center for Infectious Disease"/>
            <person name="Wu L."/>
            <person name="Ma J."/>
        </authorList>
    </citation>
    <scope>NUCLEOTIDE SEQUENCE [LARGE SCALE GENOMIC DNA]</scope>
    <source>
        <strain evidence="3">ICMP 19430</strain>
    </source>
</reference>
<evidence type="ECO:0000313" key="2">
    <source>
        <dbReference type="EMBL" id="MFC7351797.1"/>
    </source>
</evidence>
<accession>A0ABW2ME71</accession>